<comment type="caution">
    <text evidence="2">The sequence shown here is derived from an EMBL/GenBank/DDBJ whole genome shotgun (WGS) entry which is preliminary data.</text>
</comment>
<dbReference type="AlphaFoldDB" id="A0A8X6P0A8"/>
<dbReference type="Proteomes" id="UP000887013">
    <property type="component" value="Unassembled WGS sequence"/>
</dbReference>
<protein>
    <submittedName>
        <fullName evidence="2">Uncharacterized protein</fullName>
    </submittedName>
</protein>
<evidence type="ECO:0000313" key="3">
    <source>
        <dbReference type="Proteomes" id="UP000887013"/>
    </source>
</evidence>
<dbReference type="OrthoDB" id="10029564at2759"/>
<gene>
    <name evidence="2" type="ORF">NPIL_14231</name>
</gene>
<keyword evidence="3" id="KW-1185">Reference proteome</keyword>
<sequence length="172" mass="19775">MTEIRALVPSADLDKFDDMIYRRELQAMKSKEAMKLAVEIHAEHADSNVSPTGEAFRVLSPRNTFRTSTRRRQQQDKHHLTVPNERDHPEDMHTPSEDSGVDLANGTIFGHGSRKGSRAFSPISFYLGLRTLHQVSLESMKRFIETRELNEENSAHFYFQEQIAEVQINVVH</sequence>
<feature type="compositionally biased region" description="Basic and acidic residues" evidence="1">
    <location>
        <begin position="73"/>
        <end position="96"/>
    </location>
</feature>
<accession>A0A8X6P0A8</accession>
<evidence type="ECO:0000313" key="2">
    <source>
        <dbReference type="EMBL" id="GFT40971.1"/>
    </source>
</evidence>
<dbReference type="EMBL" id="BMAW01109973">
    <property type="protein sequence ID" value="GFT40971.1"/>
    <property type="molecule type" value="Genomic_DNA"/>
</dbReference>
<evidence type="ECO:0000256" key="1">
    <source>
        <dbReference type="SAM" id="MobiDB-lite"/>
    </source>
</evidence>
<organism evidence="2 3">
    <name type="scientific">Nephila pilipes</name>
    <name type="common">Giant wood spider</name>
    <name type="synonym">Nephila maculata</name>
    <dbReference type="NCBI Taxonomy" id="299642"/>
    <lineage>
        <taxon>Eukaryota</taxon>
        <taxon>Metazoa</taxon>
        <taxon>Ecdysozoa</taxon>
        <taxon>Arthropoda</taxon>
        <taxon>Chelicerata</taxon>
        <taxon>Arachnida</taxon>
        <taxon>Araneae</taxon>
        <taxon>Araneomorphae</taxon>
        <taxon>Entelegynae</taxon>
        <taxon>Araneoidea</taxon>
        <taxon>Nephilidae</taxon>
        <taxon>Nephila</taxon>
    </lineage>
</organism>
<reference evidence="2" key="1">
    <citation type="submission" date="2020-08" db="EMBL/GenBank/DDBJ databases">
        <title>Multicomponent nature underlies the extraordinary mechanical properties of spider dragline silk.</title>
        <authorList>
            <person name="Kono N."/>
            <person name="Nakamura H."/>
            <person name="Mori M."/>
            <person name="Yoshida Y."/>
            <person name="Ohtoshi R."/>
            <person name="Malay A.D."/>
            <person name="Moran D.A.P."/>
            <person name="Tomita M."/>
            <person name="Numata K."/>
            <person name="Arakawa K."/>
        </authorList>
    </citation>
    <scope>NUCLEOTIDE SEQUENCE</scope>
</reference>
<proteinExistence type="predicted"/>
<feature type="region of interest" description="Disordered" evidence="1">
    <location>
        <begin position="62"/>
        <end position="100"/>
    </location>
</feature>
<name>A0A8X6P0A8_NEPPI</name>